<reference evidence="1" key="1">
    <citation type="submission" date="2019-04" db="EMBL/GenBank/DDBJ databases">
        <authorList>
            <consortium name="Pathogen Informatics"/>
        </authorList>
    </citation>
    <scope>NUCLEOTIDE SEQUENCE</scope>
    <source>
        <strain evidence="1">NCTC9183</strain>
    </source>
</reference>
<gene>
    <name evidence="1" type="primary">atsA_1</name>
    <name evidence="1" type="ORF">NCTC9183_02178</name>
</gene>
<dbReference type="AlphaFoldDB" id="A0A4P0XX22"/>
<name>A0A4P0XX22_KLEPN</name>
<sequence length="57" mass="6215">MIDYVGIDSKTGRYLAVDPRHHEAGACAAGDPCERDPLTTTAIVLPGDSRDLTRFLR</sequence>
<proteinExistence type="predicted"/>
<protein>
    <submittedName>
        <fullName evidence="1">Arylsulfatase</fullName>
        <ecNumber evidence="1">3.1.6.1</ecNumber>
    </submittedName>
</protein>
<dbReference type="Proteomes" id="UP000507695">
    <property type="component" value="Unassembled WGS sequence"/>
</dbReference>
<dbReference type="EC" id="3.1.6.1" evidence="1"/>
<organism evidence="1">
    <name type="scientific">Klebsiella pneumoniae</name>
    <dbReference type="NCBI Taxonomy" id="573"/>
    <lineage>
        <taxon>Bacteria</taxon>
        <taxon>Pseudomonadati</taxon>
        <taxon>Pseudomonadota</taxon>
        <taxon>Gammaproteobacteria</taxon>
        <taxon>Enterobacterales</taxon>
        <taxon>Enterobacteriaceae</taxon>
        <taxon>Klebsiella/Raoultella group</taxon>
        <taxon>Klebsiella</taxon>
        <taxon>Klebsiella pneumoniae complex</taxon>
    </lineage>
</organism>
<evidence type="ECO:0000313" key="1">
    <source>
        <dbReference type="EMBL" id="VTM52762.1"/>
    </source>
</evidence>
<accession>A0A4P0XX22</accession>
<dbReference type="EMBL" id="CABDVL010000003">
    <property type="protein sequence ID" value="VTM52762.1"/>
    <property type="molecule type" value="Genomic_DNA"/>
</dbReference>
<dbReference type="GO" id="GO:0004065">
    <property type="term" value="F:arylsulfatase activity"/>
    <property type="evidence" value="ECO:0007669"/>
    <property type="project" value="UniProtKB-EC"/>
</dbReference>
<keyword evidence="1" id="KW-0378">Hydrolase</keyword>